<dbReference type="Gene3D" id="3.40.50.360">
    <property type="match status" value="1"/>
</dbReference>
<accession>A0ABX7BUD5</accession>
<name>A0ABX7BUD5_9HYPH</name>
<proteinExistence type="predicted"/>
<dbReference type="Proteomes" id="UP000595460">
    <property type="component" value="Chromosome"/>
</dbReference>
<reference evidence="2 3" key="1">
    <citation type="submission" date="2021-01" db="EMBL/GenBank/DDBJ databases">
        <title>Genome seq and assembly of Devosia sp. G19.</title>
        <authorList>
            <person name="Chhetri G."/>
        </authorList>
    </citation>
    <scope>NUCLEOTIDE SEQUENCE [LARGE SCALE GENOMIC DNA]</scope>
    <source>
        <strain evidence="2 3">G19</strain>
    </source>
</reference>
<evidence type="ECO:0000313" key="3">
    <source>
        <dbReference type="Proteomes" id="UP000595460"/>
    </source>
</evidence>
<dbReference type="EMBL" id="CP068047">
    <property type="protein sequence ID" value="QQR34644.1"/>
    <property type="molecule type" value="Genomic_DNA"/>
</dbReference>
<sequence>MKNVLVLVGSLSQASINRSLAKAIENLADTQLHFNYFDLAGLPHYNNDLWDNPPGAVTDLKHRVEAADAVLIVTPEINRSYPAIIKNALDWASRPYGQNSWAGKPLAIAGASPGAIGTAAGQNHLRTTLPVYGFVVMGQPEVYFQFKAGLIDERFEVTDEQSRGFLQNFVDKFVEWIDHHGEDRALRVAAE</sequence>
<feature type="domain" description="NADPH-dependent FMN reductase-like" evidence="1">
    <location>
        <begin position="3"/>
        <end position="146"/>
    </location>
</feature>
<evidence type="ECO:0000259" key="1">
    <source>
        <dbReference type="Pfam" id="PF03358"/>
    </source>
</evidence>
<evidence type="ECO:0000313" key="2">
    <source>
        <dbReference type="EMBL" id="QQR34644.1"/>
    </source>
</evidence>
<protein>
    <submittedName>
        <fullName evidence="2">NAD(P)H-dependent oxidoreductase</fullName>
    </submittedName>
</protein>
<organism evidence="2 3">
    <name type="scientific">Devosia oryziradicis</name>
    <dbReference type="NCBI Taxonomy" id="2801335"/>
    <lineage>
        <taxon>Bacteria</taxon>
        <taxon>Pseudomonadati</taxon>
        <taxon>Pseudomonadota</taxon>
        <taxon>Alphaproteobacteria</taxon>
        <taxon>Hyphomicrobiales</taxon>
        <taxon>Devosiaceae</taxon>
        <taxon>Devosia</taxon>
    </lineage>
</organism>
<dbReference type="PANTHER" id="PTHR30543:SF21">
    <property type="entry name" value="NAD(P)H-DEPENDENT FMN REDUCTASE LOT6"/>
    <property type="match status" value="1"/>
</dbReference>
<dbReference type="Pfam" id="PF03358">
    <property type="entry name" value="FMN_red"/>
    <property type="match status" value="1"/>
</dbReference>
<dbReference type="PANTHER" id="PTHR30543">
    <property type="entry name" value="CHROMATE REDUCTASE"/>
    <property type="match status" value="1"/>
</dbReference>
<dbReference type="InterPro" id="IPR029039">
    <property type="entry name" value="Flavoprotein-like_sf"/>
</dbReference>
<dbReference type="SUPFAM" id="SSF52218">
    <property type="entry name" value="Flavoproteins"/>
    <property type="match status" value="1"/>
</dbReference>
<gene>
    <name evidence="2" type="ORF">JI749_09595</name>
</gene>
<dbReference type="RefSeq" id="WP_201652697.1">
    <property type="nucleotide sequence ID" value="NZ_CP068047.1"/>
</dbReference>
<dbReference type="InterPro" id="IPR050712">
    <property type="entry name" value="NAD(P)H-dep_reductase"/>
</dbReference>
<keyword evidence="3" id="KW-1185">Reference proteome</keyword>
<dbReference type="InterPro" id="IPR005025">
    <property type="entry name" value="FMN_Rdtase-like_dom"/>
</dbReference>